<sequence length="363" mass="36841">MSRSRKVLVAAAAAACLALVAGCSSTGSASSTSATDADAFTYALITPGAAGDGGFIDSAIAGTELAESELGVTGRVVEAESVSQQEGVIRSTVATHPGIIVAPGLDPDSLLAVANENPDQLFGVPSDIFVDELPENVQAFAINVHESSYLGGYVAGSLSETKKVGAVLGIDNPGLNQFFYGYKQGVLAACPDCTVTPSYLNGEFSDPSVGQEAALALYQDGNDIVFAVAGLSGQGVFTAATQEGKYAIGVDSDQDSDAPGTVIVSVMKRVDQTTYNLIEAAKNGEFESGFVSAGLADGVSGLSWDDGSTVFADEGPEALASKVPALKTEVDDLKQQIIDGSIEVCDALNDPSSDACAAVGLEG</sequence>
<feature type="signal peptide" evidence="7">
    <location>
        <begin position="1"/>
        <end position="29"/>
    </location>
</feature>
<evidence type="ECO:0000256" key="4">
    <source>
        <dbReference type="ARBA" id="ARBA00022729"/>
    </source>
</evidence>
<evidence type="ECO:0000256" key="1">
    <source>
        <dbReference type="ARBA" id="ARBA00004193"/>
    </source>
</evidence>
<comment type="caution">
    <text evidence="9">The sequence shown here is derived from an EMBL/GenBank/DDBJ whole genome shotgun (WGS) entry which is preliminary data.</text>
</comment>
<dbReference type="InterPro" id="IPR028082">
    <property type="entry name" value="Peripla_BP_I"/>
</dbReference>
<keyword evidence="6" id="KW-0449">Lipoprotein</keyword>
<evidence type="ECO:0000256" key="5">
    <source>
        <dbReference type="ARBA" id="ARBA00023136"/>
    </source>
</evidence>
<evidence type="ECO:0000313" key="9">
    <source>
        <dbReference type="EMBL" id="MCS5736226.1"/>
    </source>
</evidence>
<reference evidence="9" key="1">
    <citation type="submission" date="2022-08" db="EMBL/GenBank/DDBJ databases">
        <authorList>
            <person name="Deng Y."/>
            <person name="Han X.-F."/>
            <person name="Zhang Y.-Q."/>
        </authorList>
    </citation>
    <scope>NUCLEOTIDE SEQUENCE</scope>
    <source>
        <strain evidence="9">CPCC 203386</strain>
    </source>
</reference>
<feature type="chain" id="PRO_5045720919" evidence="7">
    <location>
        <begin position="30"/>
        <end position="363"/>
    </location>
</feature>
<keyword evidence="3" id="KW-1003">Cell membrane</keyword>
<dbReference type="RefSeq" id="WP_259542066.1">
    <property type="nucleotide sequence ID" value="NZ_JANLCJ010000013.1"/>
</dbReference>
<dbReference type="InterPro" id="IPR050957">
    <property type="entry name" value="BMP_lipoprotein"/>
</dbReference>
<feature type="domain" description="ABC transporter substrate-binding protein PnrA-like" evidence="8">
    <location>
        <begin position="42"/>
        <end position="306"/>
    </location>
</feature>
<protein>
    <submittedName>
        <fullName evidence="9">BMP family ABC transporter substrate-binding protein</fullName>
    </submittedName>
</protein>
<evidence type="ECO:0000313" key="10">
    <source>
        <dbReference type="Proteomes" id="UP001165586"/>
    </source>
</evidence>
<dbReference type="Pfam" id="PF02608">
    <property type="entry name" value="Bmp"/>
    <property type="match status" value="1"/>
</dbReference>
<dbReference type="InterPro" id="IPR003760">
    <property type="entry name" value="PnrA-like"/>
</dbReference>
<evidence type="ECO:0000256" key="6">
    <source>
        <dbReference type="ARBA" id="ARBA00023288"/>
    </source>
</evidence>
<comment type="similarity">
    <text evidence="2">Belongs to the BMP lipoprotein family.</text>
</comment>
<dbReference type="SUPFAM" id="SSF53822">
    <property type="entry name" value="Periplasmic binding protein-like I"/>
    <property type="match status" value="1"/>
</dbReference>
<evidence type="ECO:0000256" key="2">
    <source>
        <dbReference type="ARBA" id="ARBA00008610"/>
    </source>
</evidence>
<dbReference type="CDD" id="cd19964">
    <property type="entry name" value="PBP1_BMP-like"/>
    <property type="match status" value="1"/>
</dbReference>
<evidence type="ECO:0000259" key="8">
    <source>
        <dbReference type="Pfam" id="PF02608"/>
    </source>
</evidence>
<comment type="subcellular location">
    <subcellularLocation>
        <location evidence="1">Cell membrane</location>
        <topology evidence="1">Lipid-anchor</topology>
    </subcellularLocation>
</comment>
<dbReference type="Proteomes" id="UP001165586">
    <property type="component" value="Unassembled WGS sequence"/>
</dbReference>
<dbReference type="PANTHER" id="PTHR34296">
    <property type="entry name" value="TRANSCRIPTIONAL ACTIVATOR PROTEIN MED"/>
    <property type="match status" value="1"/>
</dbReference>
<name>A0ABT2H8I3_9MICO</name>
<dbReference type="PANTHER" id="PTHR34296:SF2">
    <property type="entry name" value="ABC TRANSPORTER GUANOSINE-BINDING PROTEIN NUPN"/>
    <property type="match status" value="1"/>
</dbReference>
<evidence type="ECO:0000256" key="3">
    <source>
        <dbReference type="ARBA" id="ARBA00022475"/>
    </source>
</evidence>
<accession>A0ABT2H8I3</accession>
<dbReference type="Gene3D" id="3.40.50.2300">
    <property type="match status" value="2"/>
</dbReference>
<gene>
    <name evidence="9" type="ORF">N1032_21030</name>
</gene>
<evidence type="ECO:0000256" key="7">
    <source>
        <dbReference type="SAM" id="SignalP"/>
    </source>
</evidence>
<dbReference type="EMBL" id="JANLCJ010000013">
    <property type="protein sequence ID" value="MCS5736226.1"/>
    <property type="molecule type" value="Genomic_DNA"/>
</dbReference>
<dbReference type="PROSITE" id="PS51257">
    <property type="entry name" value="PROKAR_LIPOPROTEIN"/>
    <property type="match status" value="1"/>
</dbReference>
<keyword evidence="10" id="KW-1185">Reference proteome</keyword>
<organism evidence="9 10">
    <name type="scientific">Herbiconiux daphne</name>
    <dbReference type="NCBI Taxonomy" id="2970914"/>
    <lineage>
        <taxon>Bacteria</taxon>
        <taxon>Bacillati</taxon>
        <taxon>Actinomycetota</taxon>
        <taxon>Actinomycetes</taxon>
        <taxon>Micrococcales</taxon>
        <taxon>Microbacteriaceae</taxon>
        <taxon>Herbiconiux</taxon>
    </lineage>
</organism>
<keyword evidence="5" id="KW-0472">Membrane</keyword>
<proteinExistence type="inferred from homology"/>
<keyword evidence="4 7" id="KW-0732">Signal</keyword>